<dbReference type="InParanoid" id="F0VNL1"/>
<proteinExistence type="predicted"/>
<evidence type="ECO:0000313" key="2">
    <source>
        <dbReference type="EMBL" id="CEL70039.1"/>
    </source>
</evidence>
<reference evidence="3" key="3">
    <citation type="journal article" date="2012" name="PLoS Pathog.">
        <title>Comparative genomics of the apicomplexan parasites Toxoplasma gondii and Neospora caninum: Coccidia differing in host range and transmission strategy.</title>
        <authorList>
            <person name="Reid A.J."/>
            <person name="Vermont S.J."/>
            <person name="Cotton J.A."/>
            <person name="Harris D."/>
            <person name="Hill-Cawthorne G.A."/>
            <person name="Konen-Waisman S."/>
            <person name="Latham S.M."/>
            <person name="Mourier T."/>
            <person name="Norton R."/>
            <person name="Quail M.A."/>
            <person name="Sanders M."/>
            <person name="Shanmugam D."/>
            <person name="Sohal A."/>
            <person name="Wasmuth J.D."/>
            <person name="Brunk B."/>
            <person name="Grigg M.E."/>
            <person name="Howard J.C."/>
            <person name="Parkinson J."/>
            <person name="Roos D.S."/>
            <person name="Trees A.J."/>
            <person name="Berriman M."/>
            <person name="Pain A."/>
            <person name="Wastling J.M."/>
        </authorList>
    </citation>
    <scope>NUCLEOTIDE SEQUENCE [LARGE SCALE GENOMIC DNA]</scope>
    <source>
        <strain evidence="3">Liverpool</strain>
    </source>
</reference>
<dbReference type="RefSeq" id="XP_003885335.1">
    <property type="nucleotide sequence ID" value="XM_003885286.1"/>
</dbReference>
<dbReference type="OMA" id="CLDWHFL"/>
<dbReference type="AlphaFoldDB" id="F0VNL1"/>
<reference evidence="1" key="1">
    <citation type="submission" date="2011-02" db="EMBL/GenBank/DDBJ databases">
        <authorList>
            <person name="Aslett M."/>
        </authorList>
    </citation>
    <scope>NUCLEOTIDE SEQUENCE</scope>
    <source>
        <strain evidence="1">Liverpool</strain>
    </source>
</reference>
<accession>F0VNL1</accession>
<dbReference type="OrthoDB" id="10365754at2759"/>
<dbReference type="VEuPathDB" id="ToxoDB:NCLIV_057300"/>
<name>F0VNL1_NEOCL</name>
<protein>
    <recommendedName>
        <fullName evidence="4">F-box domain-containing protein</fullName>
    </recommendedName>
</protein>
<dbReference type="Proteomes" id="UP000007494">
    <property type="component" value="Chromosome XI"/>
</dbReference>
<evidence type="ECO:0000313" key="1">
    <source>
        <dbReference type="EMBL" id="CBZ55307.1"/>
    </source>
</evidence>
<reference evidence="1" key="2">
    <citation type="submission" date="2011-03" db="EMBL/GenBank/DDBJ databases">
        <title>Comparative genomics and transcriptomics of Neospora caninum and Toxoplasma gondii.</title>
        <authorList>
            <person name="Reid A.J."/>
            <person name="Sohal A."/>
            <person name="Harris D."/>
            <person name="Quail M."/>
            <person name="Sanders M."/>
            <person name="Berriman M."/>
            <person name="Wastling J.M."/>
            <person name="Pain A."/>
        </authorList>
    </citation>
    <scope>NUCLEOTIDE SEQUENCE</scope>
    <source>
        <strain evidence="1">Liverpool</strain>
    </source>
</reference>
<organism evidence="1 3">
    <name type="scientific">Neospora caninum (strain Liverpool)</name>
    <dbReference type="NCBI Taxonomy" id="572307"/>
    <lineage>
        <taxon>Eukaryota</taxon>
        <taxon>Sar</taxon>
        <taxon>Alveolata</taxon>
        <taxon>Apicomplexa</taxon>
        <taxon>Conoidasida</taxon>
        <taxon>Coccidia</taxon>
        <taxon>Eucoccidiorida</taxon>
        <taxon>Eimeriorina</taxon>
        <taxon>Sarcocystidae</taxon>
        <taxon>Neospora</taxon>
    </lineage>
</organism>
<dbReference type="EMBL" id="LN714486">
    <property type="protein sequence ID" value="CEL70039.1"/>
    <property type="molecule type" value="Genomic_DNA"/>
</dbReference>
<reference evidence="2" key="4">
    <citation type="journal article" date="2015" name="PLoS ONE">
        <title>Comprehensive Evaluation of Toxoplasma gondii VEG and Neospora caninum LIV Genomes with Tachyzoite Stage Transcriptome and Proteome Defines Novel Transcript Features.</title>
        <authorList>
            <person name="Ramaprasad A."/>
            <person name="Mourier T."/>
            <person name="Naeem R."/>
            <person name="Malas T.B."/>
            <person name="Moussa E."/>
            <person name="Panigrahi A."/>
            <person name="Vermont S.J."/>
            <person name="Otto T.D."/>
            <person name="Wastling J."/>
            <person name="Pain A."/>
        </authorList>
    </citation>
    <scope>NUCLEOTIDE SEQUENCE</scope>
    <source>
        <strain evidence="2">Liverpool</strain>
    </source>
</reference>
<keyword evidence="3" id="KW-1185">Reference proteome</keyword>
<dbReference type="eggNOG" id="ENOG502TMCZ">
    <property type="taxonomic scope" value="Eukaryota"/>
</dbReference>
<dbReference type="EMBL" id="FR823392">
    <property type="protein sequence ID" value="CBZ55307.1"/>
    <property type="molecule type" value="Genomic_DNA"/>
</dbReference>
<gene>
    <name evidence="2" type="ORF">BN1204_057300</name>
    <name evidence="1" type="ORF">NCLIV_057300</name>
</gene>
<evidence type="ECO:0000313" key="3">
    <source>
        <dbReference type="Proteomes" id="UP000007494"/>
    </source>
</evidence>
<sequence>MLAVEALDSNCFDLLTSFLYLNELPVLRLVCRSFASRLGDPKIFAFDVRQSQAFLFPGQWYDERDVCCTRISPCETEIEHWQGQRVLDEGTVVNEKQSQLAAWPHCGSEASSCAAALGSSEEANTRVSIEHSDCGGWDQEGDSVSAKRRRQAPSFLNAYLSVRPCGLRQLSLHWSGGVSRFLCATFRRLLTAAAPTLEHLSTFGSSLAMWRSVWPLELAFPRLTRLDITNDCGTSHVRYYQDCLDWHFLTRCEFPACKELRWFDSFEWDDDDDEVLWHEIVYHQLKFLFSLLSSMDELRRLAFTADSRYTITQVLVYFASRPSCAVEELEIVPAIRNCEALDRDWLLPDTFFGNSMLDGMSKIQSVRQIRFVLNECDLCEFIQTGILALVKRMCPRGDLFLGGTVCLNMCEKEIEGWCGARSRCHGLLQRTCCEHSLYQCATSDQIKKFIQGQSITEFNFKAIRGDSPTSVTVSISRPGVRYPLTPESTSPQCPTSIPPTVSLEVARPLPRLSSCLSQHIQDITRLIPGILLRLEGDRRYMDQIVNLPGFSRNLVGLEIGLSGGQPSAPAEELLALASRYGRWQARVIRLYDIRKGRTSAGSRTNSQGALGRFLDSLLHDACPNVSVIEYRLVGPASWQRECGVQRGIPALSENMLPGFTLHQRLDYQVDGGAEAIRVGRTTGHVTVLVYRRSERHGAMFVSRSCFS</sequence>
<evidence type="ECO:0008006" key="4">
    <source>
        <dbReference type="Google" id="ProtNLM"/>
    </source>
</evidence>
<dbReference type="GeneID" id="13440720"/>